<organism evidence="3 4">
    <name type="scientific">Caloramator proteoclasticus DSM 10124</name>
    <dbReference type="NCBI Taxonomy" id="1121262"/>
    <lineage>
        <taxon>Bacteria</taxon>
        <taxon>Bacillati</taxon>
        <taxon>Bacillota</taxon>
        <taxon>Clostridia</taxon>
        <taxon>Eubacteriales</taxon>
        <taxon>Clostridiaceae</taxon>
        <taxon>Caloramator</taxon>
    </lineage>
</organism>
<feature type="transmembrane region" description="Helical" evidence="2">
    <location>
        <begin position="48"/>
        <end position="70"/>
    </location>
</feature>
<proteinExistence type="predicted"/>
<evidence type="ECO:0000313" key="3">
    <source>
        <dbReference type="EMBL" id="SHE54642.1"/>
    </source>
</evidence>
<dbReference type="EMBL" id="FQVG01000007">
    <property type="protein sequence ID" value="SHE54642.1"/>
    <property type="molecule type" value="Genomic_DNA"/>
</dbReference>
<keyword evidence="4" id="KW-1185">Reference proteome</keyword>
<dbReference type="RefSeq" id="WP_073247898.1">
    <property type="nucleotide sequence ID" value="NZ_FQVG01000007.1"/>
</dbReference>
<feature type="coiled-coil region" evidence="1">
    <location>
        <begin position="69"/>
        <end position="96"/>
    </location>
</feature>
<evidence type="ECO:0008006" key="5">
    <source>
        <dbReference type="Google" id="ProtNLM"/>
    </source>
</evidence>
<protein>
    <recommendedName>
        <fullName evidence="5">Cell division protein FtsL</fullName>
    </recommendedName>
</protein>
<keyword evidence="1" id="KW-0175">Coiled coil</keyword>
<dbReference type="Proteomes" id="UP000184423">
    <property type="component" value="Unassembled WGS sequence"/>
</dbReference>
<name>A0A1M4UCY2_9CLOT</name>
<keyword evidence="2" id="KW-0472">Membrane</keyword>
<evidence type="ECO:0000256" key="1">
    <source>
        <dbReference type="SAM" id="Coils"/>
    </source>
</evidence>
<evidence type="ECO:0000256" key="2">
    <source>
        <dbReference type="SAM" id="Phobius"/>
    </source>
</evidence>
<keyword evidence="2" id="KW-0812">Transmembrane</keyword>
<keyword evidence="2" id="KW-1133">Transmembrane helix</keyword>
<accession>A0A1M4UCY2</accession>
<dbReference type="AlphaFoldDB" id="A0A1M4UCY2"/>
<evidence type="ECO:0000313" key="4">
    <source>
        <dbReference type="Proteomes" id="UP000184423"/>
    </source>
</evidence>
<gene>
    <name evidence="3" type="ORF">SAMN02746091_00621</name>
</gene>
<sequence length="154" mass="17925">MVMASNKNRYKTQGNVAYKVEVNEKNKVKKVEKPKKSTNKNIKVKLKVLRFILFTFALSIFTLSRFVLIYNMNTELRELKSQVAQVQKENQNLQVSLAVKNNIKKIEGEAVKKYNMVNPKAEEVKYVDVKMLCSVEDKKVTAYKLFQKFVGFIH</sequence>
<reference evidence="4" key="1">
    <citation type="submission" date="2016-11" db="EMBL/GenBank/DDBJ databases">
        <authorList>
            <person name="Varghese N."/>
            <person name="Submissions S."/>
        </authorList>
    </citation>
    <scope>NUCLEOTIDE SEQUENCE [LARGE SCALE GENOMIC DNA]</scope>
    <source>
        <strain evidence="4">DSM 10124</strain>
    </source>
</reference>